<dbReference type="GeneID" id="8238930"/>
<proteinExistence type="predicted"/>
<dbReference type="PANTHER" id="PTHR46455">
    <property type="entry name" value="SET AND MYND DOMAIN CONTAINING, ARTHROPOD-SPECIFIC, MEMBER 4, ISOFORM A"/>
    <property type="match status" value="1"/>
</dbReference>
<reference evidence="2" key="1">
    <citation type="submission" date="2007-04" db="EMBL/GenBank/DDBJ databases">
        <title>Annotation of Pediculus humanus corporis strain USDA.</title>
        <authorList>
            <person name="Kirkness E."/>
            <person name="Hannick L."/>
            <person name="Hass B."/>
            <person name="Bruggner R."/>
            <person name="Lawson D."/>
            <person name="Bidwell S."/>
            <person name="Joardar V."/>
            <person name="Caler E."/>
            <person name="Walenz B."/>
            <person name="Inman J."/>
            <person name="Schobel S."/>
            <person name="Galinsky K."/>
            <person name="Amedeo P."/>
            <person name="Strausberg R."/>
        </authorList>
    </citation>
    <scope>NUCLEOTIDE SEQUENCE</scope>
    <source>
        <strain evidence="2">USDA</strain>
    </source>
</reference>
<dbReference type="VEuPathDB" id="VectorBase:PHUM472480"/>
<evidence type="ECO:0000313" key="4">
    <source>
        <dbReference type="Proteomes" id="UP000009046"/>
    </source>
</evidence>
<keyword evidence="2" id="KW-0808">Transferase</keyword>
<accession>E0VVZ8</accession>
<dbReference type="EMBL" id="DS235816">
    <property type="protein sequence ID" value="EEB17554.1"/>
    <property type="molecule type" value="Genomic_DNA"/>
</dbReference>
<dbReference type="eggNOG" id="KOG2084">
    <property type="taxonomic scope" value="Eukaryota"/>
</dbReference>
<dbReference type="Proteomes" id="UP000009046">
    <property type="component" value="Unassembled WGS sequence"/>
</dbReference>
<gene>
    <name evidence="3" type="primary">8238930</name>
    <name evidence="2" type="ORF">Phum_PHUM472480</name>
</gene>
<dbReference type="CTD" id="8238930"/>
<feature type="domain" description="SET" evidence="1">
    <location>
        <begin position="1"/>
        <end position="242"/>
    </location>
</feature>
<dbReference type="Gene3D" id="1.10.220.160">
    <property type="match status" value="1"/>
</dbReference>
<dbReference type="OrthoDB" id="77368at2759"/>
<dbReference type="InterPro" id="IPR053010">
    <property type="entry name" value="SET_SmydA-8"/>
</dbReference>
<dbReference type="Gene3D" id="6.10.140.2220">
    <property type="match status" value="1"/>
</dbReference>
<dbReference type="GO" id="GO:0008276">
    <property type="term" value="F:protein methyltransferase activity"/>
    <property type="evidence" value="ECO:0007669"/>
    <property type="project" value="UniProtKB-ARBA"/>
</dbReference>
<dbReference type="SUPFAM" id="SSF82199">
    <property type="entry name" value="SET domain"/>
    <property type="match status" value="1"/>
</dbReference>
<dbReference type="InterPro" id="IPR001214">
    <property type="entry name" value="SET_dom"/>
</dbReference>
<dbReference type="RefSeq" id="XP_002430292.1">
    <property type="nucleotide sequence ID" value="XM_002430247.1"/>
</dbReference>
<dbReference type="GO" id="GO:0032259">
    <property type="term" value="P:methylation"/>
    <property type="evidence" value="ECO:0007669"/>
    <property type="project" value="UniProtKB-KW"/>
</dbReference>
<dbReference type="Pfam" id="PF00856">
    <property type="entry name" value="SET"/>
    <property type="match status" value="1"/>
</dbReference>
<reference evidence="2" key="2">
    <citation type="submission" date="2007-04" db="EMBL/GenBank/DDBJ databases">
        <title>The genome of the human body louse.</title>
        <authorList>
            <consortium name="The Human Body Louse Genome Consortium"/>
            <person name="Kirkness E."/>
            <person name="Walenz B."/>
            <person name="Hass B."/>
            <person name="Bruggner R."/>
            <person name="Strausberg R."/>
        </authorList>
    </citation>
    <scope>NUCLEOTIDE SEQUENCE</scope>
    <source>
        <strain evidence="2">USDA</strain>
    </source>
</reference>
<dbReference type="EMBL" id="AAZO01005734">
    <property type="status" value="NOT_ANNOTATED_CDS"/>
    <property type="molecule type" value="Genomic_DNA"/>
</dbReference>
<dbReference type="PANTHER" id="PTHR46455:SF6">
    <property type="entry name" value="RE22408P-RELATED"/>
    <property type="match status" value="1"/>
</dbReference>
<keyword evidence="2" id="KW-0489">Methyltransferase</keyword>
<organism>
    <name type="scientific">Pediculus humanus subsp. corporis</name>
    <name type="common">Body louse</name>
    <dbReference type="NCBI Taxonomy" id="121224"/>
    <lineage>
        <taxon>Eukaryota</taxon>
        <taxon>Metazoa</taxon>
        <taxon>Ecdysozoa</taxon>
        <taxon>Arthropoda</taxon>
        <taxon>Hexapoda</taxon>
        <taxon>Insecta</taxon>
        <taxon>Pterygota</taxon>
        <taxon>Neoptera</taxon>
        <taxon>Paraneoptera</taxon>
        <taxon>Psocodea</taxon>
        <taxon>Troctomorpha</taxon>
        <taxon>Phthiraptera</taxon>
        <taxon>Anoplura</taxon>
        <taxon>Pediculidae</taxon>
        <taxon>Pediculus</taxon>
    </lineage>
</organism>
<dbReference type="HOGENOM" id="CLU_024539_1_0_1"/>
<name>E0VVZ8_PEDHC</name>
<evidence type="ECO:0000313" key="3">
    <source>
        <dbReference type="EnsemblMetazoa" id="PHUM472480-PA"/>
    </source>
</evidence>
<evidence type="ECO:0000313" key="2">
    <source>
        <dbReference type="EMBL" id="EEB17554.1"/>
    </source>
</evidence>
<keyword evidence="4" id="KW-1185">Reference proteome</keyword>
<evidence type="ECO:0000259" key="1">
    <source>
        <dbReference type="PROSITE" id="PS50280"/>
    </source>
</evidence>
<dbReference type="EnsemblMetazoa" id="PHUM472480-RA">
    <property type="protein sequence ID" value="PHUM472480-PA"/>
    <property type="gene ID" value="PHUM472480"/>
</dbReference>
<dbReference type="AlphaFoldDB" id="E0VVZ8"/>
<dbReference type="Gene3D" id="2.170.270.10">
    <property type="entry name" value="SET domain"/>
    <property type="match status" value="1"/>
</dbReference>
<dbReference type="GO" id="GO:0008757">
    <property type="term" value="F:S-adenosylmethionine-dependent methyltransferase activity"/>
    <property type="evidence" value="ECO:0007669"/>
    <property type="project" value="UniProtKB-ARBA"/>
</dbReference>
<dbReference type="STRING" id="121224.E0VVZ8"/>
<dbReference type="InParanoid" id="E0VVZ8"/>
<dbReference type="InterPro" id="IPR046341">
    <property type="entry name" value="SET_dom_sf"/>
</dbReference>
<dbReference type="OMA" id="KCFDCQC"/>
<protein>
    <submittedName>
        <fullName evidence="2">Histone-lysine N-methyltransferase ASHR1, putative</fullName>
    </submittedName>
</protein>
<dbReference type="PROSITE" id="PS50280">
    <property type="entry name" value="SET"/>
    <property type="match status" value="1"/>
</dbReference>
<reference evidence="3" key="3">
    <citation type="submission" date="2021-02" db="UniProtKB">
        <authorList>
            <consortium name="EnsemblMetazoa"/>
        </authorList>
    </citation>
    <scope>IDENTIFICATION</scope>
    <source>
        <strain evidence="3">USDA</strain>
    </source>
</reference>
<dbReference type="CDD" id="cd20071">
    <property type="entry name" value="SET_SMYD"/>
    <property type="match status" value="1"/>
</dbReference>
<dbReference type="GO" id="GO:0008170">
    <property type="term" value="F:N-methyltransferase activity"/>
    <property type="evidence" value="ECO:0007669"/>
    <property type="project" value="UniProtKB-ARBA"/>
</dbReference>
<dbReference type="KEGG" id="phu:Phum_PHUM472480"/>
<sequence length="487" mass="56848">MEGTFMVASKDLKPGEIILKEQPLILGPSINSNILCLGCFRRILFEKFKFCRECQIAPVCGEDCSLKSQHSKYECKYYKKLFENDKIDKNFIVSNFQIVLPLKCFSLKLFLFPDDDDDDDHLWDNFINMESHVDERQNEPIWNYYQENIIKVLNSVNILNDEECLLMQKICGILDVNSFEMRCPDDEQISAGNQLRGIYREAAFMSHDCIGNTHVSLNDFFEMTIHASVPIKSGQAIFFNYANPFECTAARQQRLKKGKYFNCFCKRCTDPTELGTYSGSIICPRCHEGCIISQNPLSDSSGWNCEKCNHFFYNQLIKATNVEGQNLLSDVDETNSTQLENLLKKCLKSFPQNNYVMTEIKQKLITSLRDTIRNQMNPQKKILIKIIRFCREMINLLEIIEPGISRHKGIVFYELYKPMLMLAEKKYELKEINYLEFVYEMEECEKILKKAIDILIYEPNNSPEGRFLKIAIHELKDLRKNLHKCIY</sequence>